<dbReference type="EC" id="4.2.1.134" evidence="4 14"/>
<feature type="transmembrane region" description="Helical" evidence="14">
    <location>
        <begin position="31"/>
        <end position="51"/>
    </location>
</feature>
<dbReference type="GO" id="GO:0030497">
    <property type="term" value="P:fatty acid elongation"/>
    <property type="evidence" value="ECO:0007669"/>
    <property type="project" value="TreeGrafter"/>
</dbReference>
<keyword evidence="10 14" id="KW-0472">Membrane</keyword>
<comment type="pathway">
    <text evidence="2 14">Lipid metabolism; fatty acid biosynthesis.</text>
</comment>
<evidence type="ECO:0000256" key="8">
    <source>
        <dbReference type="ARBA" id="ARBA00022989"/>
    </source>
</evidence>
<dbReference type="Proteomes" id="UP000887226">
    <property type="component" value="Unassembled WGS sequence"/>
</dbReference>
<evidence type="ECO:0000256" key="5">
    <source>
        <dbReference type="ARBA" id="ARBA00022516"/>
    </source>
</evidence>
<feature type="transmembrane region" description="Helical" evidence="14">
    <location>
        <begin position="63"/>
        <end position="80"/>
    </location>
</feature>
<evidence type="ECO:0000256" key="9">
    <source>
        <dbReference type="ARBA" id="ARBA00023098"/>
    </source>
</evidence>
<comment type="subcellular location">
    <subcellularLocation>
        <location evidence="14">Endoplasmic reticulum membrane</location>
        <topology evidence="14">Multi-pass membrane protein</topology>
    </subcellularLocation>
    <subcellularLocation>
        <location evidence="1">Membrane</location>
        <topology evidence="1">Multi-pass membrane protein</topology>
    </subcellularLocation>
</comment>
<evidence type="ECO:0000256" key="11">
    <source>
        <dbReference type="ARBA" id="ARBA00023160"/>
    </source>
</evidence>
<comment type="similarity">
    <text evidence="3 14">Belongs to the very long-chain fatty acids dehydratase HACD family.</text>
</comment>
<evidence type="ECO:0000313" key="16">
    <source>
        <dbReference type="Proteomes" id="UP000887226"/>
    </source>
</evidence>
<comment type="catalytic activity">
    <reaction evidence="13 14">
        <text>a very-long-chain (3R)-3-hydroxyacyl-CoA = a very-long-chain (2E)-enoyl-CoA + H2O</text>
        <dbReference type="Rhea" id="RHEA:45812"/>
        <dbReference type="ChEBI" id="CHEBI:15377"/>
        <dbReference type="ChEBI" id="CHEBI:83728"/>
        <dbReference type="ChEBI" id="CHEBI:85440"/>
        <dbReference type="EC" id="4.2.1.134"/>
    </reaction>
</comment>
<keyword evidence="16" id="KW-1185">Reference proteome</keyword>
<dbReference type="GO" id="GO:0042761">
    <property type="term" value="P:very long-chain fatty acid biosynthetic process"/>
    <property type="evidence" value="ECO:0007669"/>
    <property type="project" value="TreeGrafter"/>
</dbReference>
<keyword evidence="5 14" id="KW-0444">Lipid biosynthesis</keyword>
<keyword evidence="12 14" id="KW-0456">Lyase</keyword>
<comment type="caution">
    <text evidence="14">Lacks conserved residue(s) required for the propagation of feature annotation.</text>
</comment>
<name>A0A9P7YUR5_9HELO</name>
<evidence type="ECO:0000256" key="10">
    <source>
        <dbReference type="ARBA" id="ARBA00023136"/>
    </source>
</evidence>
<keyword evidence="11 14" id="KW-0275">Fatty acid biosynthesis</keyword>
<proteinExistence type="inferred from homology"/>
<keyword evidence="14" id="KW-0256">Endoplasmic reticulum</keyword>
<evidence type="ECO:0000256" key="14">
    <source>
        <dbReference type="RuleBase" id="RU363109"/>
    </source>
</evidence>
<keyword evidence="7 14" id="KW-0276">Fatty acid metabolism</keyword>
<accession>A0A9P7YUR5</accession>
<dbReference type="GO" id="GO:0102158">
    <property type="term" value="F:very-long-chain (3R)-3-hydroxyacyl-CoA dehydratase activity"/>
    <property type="evidence" value="ECO:0007669"/>
    <property type="project" value="UniProtKB-EC"/>
</dbReference>
<evidence type="ECO:0000256" key="7">
    <source>
        <dbReference type="ARBA" id="ARBA00022832"/>
    </source>
</evidence>
<evidence type="ECO:0000256" key="13">
    <source>
        <dbReference type="ARBA" id="ARBA00036671"/>
    </source>
</evidence>
<comment type="function">
    <text evidence="14">Catalyzes the third of the four reactions of the long-chain fatty acids elongation cycle. This endoplasmic reticulum-bound enzymatic process, allows the addition of two carbons to the chain of long- and very long-chain fatty acids/VLCFAs per cycle. This enzyme catalyzes the dehydration of the 3-hydroxyacyl-CoA intermediate into trans-2,3-enoyl-CoA, within each cycle of fatty acid elongation. Thereby, it participates to the production of VLCFAs of different chain lengths that are involved in multiple biological processes as precursors of membrane lipids and lipid mediators.</text>
</comment>
<sequence length="130" mass="14971">MQVSSRLLLVWGVVKLFPQLATSTGYSSMLIAWSITEVVRYSFFTCALNGYQPAVLSWLRYNLFYVLYPLGISSECWMIWKAVGPAKQWNVAYAWLLQAILLVYIPGSYILFTHMMSQRRKVMKGKGKQT</sequence>
<comment type="caution">
    <text evidence="15">The sequence shown here is derived from an EMBL/GenBank/DDBJ whole genome shotgun (WGS) entry which is preliminary data.</text>
</comment>
<reference evidence="15" key="1">
    <citation type="journal article" date="2021" name="IMA Fungus">
        <title>Genomic characterization of three marine fungi, including Emericellopsis atlantica sp. nov. with signatures of a generalist lifestyle and marine biomass degradation.</title>
        <authorList>
            <person name="Hagestad O.C."/>
            <person name="Hou L."/>
            <person name="Andersen J.H."/>
            <person name="Hansen E.H."/>
            <person name="Altermark B."/>
            <person name="Li C."/>
            <person name="Kuhnert E."/>
            <person name="Cox R.J."/>
            <person name="Crous P.W."/>
            <person name="Spatafora J.W."/>
            <person name="Lail K."/>
            <person name="Amirebrahimi M."/>
            <person name="Lipzen A."/>
            <person name="Pangilinan J."/>
            <person name="Andreopoulos W."/>
            <person name="Hayes R.D."/>
            <person name="Ng V."/>
            <person name="Grigoriev I.V."/>
            <person name="Jackson S.A."/>
            <person name="Sutton T.D.S."/>
            <person name="Dobson A.D.W."/>
            <person name="Rama T."/>
        </authorList>
    </citation>
    <scope>NUCLEOTIDE SEQUENCE</scope>
    <source>
        <strain evidence="15">TRa3180A</strain>
    </source>
</reference>
<evidence type="ECO:0000313" key="15">
    <source>
        <dbReference type="EMBL" id="KAG9240174.1"/>
    </source>
</evidence>
<dbReference type="EMBL" id="MU254555">
    <property type="protein sequence ID" value="KAG9240174.1"/>
    <property type="molecule type" value="Genomic_DNA"/>
</dbReference>
<keyword evidence="8 14" id="KW-1133">Transmembrane helix</keyword>
<keyword evidence="9 14" id="KW-0443">Lipid metabolism</keyword>
<dbReference type="PANTHER" id="PTHR11035">
    <property type="entry name" value="VERY-LONG-CHAIN (3R)-3-HYDROXYACYL-COA DEHYDRATASE"/>
    <property type="match status" value="1"/>
</dbReference>
<organism evidence="15 16">
    <name type="scientific">Calycina marina</name>
    <dbReference type="NCBI Taxonomy" id="1763456"/>
    <lineage>
        <taxon>Eukaryota</taxon>
        <taxon>Fungi</taxon>
        <taxon>Dikarya</taxon>
        <taxon>Ascomycota</taxon>
        <taxon>Pezizomycotina</taxon>
        <taxon>Leotiomycetes</taxon>
        <taxon>Helotiales</taxon>
        <taxon>Pezizellaceae</taxon>
        <taxon>Calycina</taxon>
    </lineage>
</organism>
<dbReference type="GO" id="GO:0030148">
    <property type="term" value="P:sphingolipid biosynthetic process"/>
    <property type="evidence" value="ECO:0007669"/>
    <property type="project" value="TreeGrafter"/>
</dbReference>
<protein>
    <recommendedName>
        <fullName evidence="4 14">Very-long-chain (3R)-3-hydroxyacyl-CoA dehydratase</fullName>
        <ecNumber evidence="4 14">4.2.1.134</ecNumber>
    </recommendedName>
</protein>
<dbReference type="OrthoDB" id="46988at2759"/>
<evidence type="ECO:0000256" key="2">
    <source>
        <dbReference type="ARBA" id="ARBA00005194"/>
    </source>
</evidence>
<evidence type="ECO:0000256" key="1">
    <source>
        <dbReference type="ARBA" id="ARBA00004141"/>
    </source>
</evidence>
<feature type="transmembrane region" description="Helical" evidence="14">
    <location>
        <begin position="92"/>
        <end position="112"/>
    </location>
</feature>
<dbReference type="PANTHER" id="PTHR11035:SF3">
    <property type="entry name" value="VERY-LONG-CHAIN (3R)-3-HYDROXYACYL-COA DEHYDRATASE"/>
    <property type="match status" value="1"/>
</dbReference>
<dbReference type="GO" id="GO:0005789">
    <property type="term" value="C:endoplasmic reticulum membrane"/>
    <property type="evidence" value="ECO:0007669"/>
    <property type="project" value="UniProtKB-SubCell"/>
</dbReference>
<dbReference type="InterPro" id="IPR007482">
    <property type="entry name" value="Tyr_Pase-like_PTPLA"/>
</dbReference>
<evidence type="ECO:0000256" key="12">
    <source>
        <dbReference type="ARBA" id="ARBA00023239"/>
    </source>
</evidence>
<dbReference type="AlphaFoldDB" id="A0A9P7YUR5"/>
<evidence type="ECO:0000256" key="3">
    <source>
        <dbReference type="ARBA" id="ARBA00007811"/>
    </source>
</evidence>
<gene>
    <name evidence="15" type="ORF">BJ878DRAFT_313332</name>
</gene>
<evidence type="ECO:0000256" key="4">
    <source>
        <dbReference type="ARBA" id="ARBA00013122"/>
    </source>
</evidence>
<dbReference type="Pfam" id="PF04387">
    <property type="entry name" value="PTPLA"/>
    <property type="match status" value="1"/>
</dbReference>
<keyword evidence="6 14" id="KW-0812">Transmembrane</keyword>
<evidence type="ECO:0000256" key="6">
    <source>
        <dbReference type="ARBA" id="ARBA00022692"/>
    </source>
</evidence>